<dbReference type="Gene3D" id="3.20.20.120">
    <property type="entry name" value="Enolase-like C-terminal domain"/>
    <property type="match status" value="1"/>
</dbReference>
<sequence>MTQFLSGFAGAVSYSQAAVGELVNLPIYQLLSGKYRGEVRIYRDCHAGAHLDKGQSKPLVAYDYAAEAVIGEGFDGLKFDLDVAAGDADTAIRRLSNAAVQHKVNMTVGRARGLSSQQKRTFR</sequence>
<dbReference type="Proteomes" id="UP001500837">
    <property type="component" value="Unassembled WGS sequence"/>
</dbReference>
<organism evidence="1 2">
    <name type="scientific">Halarchaeum salinum</name>
    <dbReference type="NCBI Taxonomy" id="489912"/>
    <lineage>
        <taxon>Archaea</taxon>
        <taxon>Methanobacteriati</taxon>
        <taxon>Methanobacteriota</taxon>
        <taxon>Stenosarchaea group</taxon>
        <taxon>Halobacteria</taxon>
        <taxon>Halobacteriales</taxon>
        <taxon>Halobacteriaceae</taxon>
    </lineage>
</organism>
<name>A0AAV3S9D0_9EURY</name>
<keyword evidence="2" id="KW-1185">Reference proteome</keyword>
<dbReference type="InterPro" id="IPR036849">
    <property type="entry name" value="Enolase-like_C_sf"/>
</dbReference>
<gene>
    <name evidence="1" type="ORF">GCM10009066_18060</name>
</gene>
<reference evidence="1 2" key="1">
    <citation type="journal article" date="2019" name="Int. J. Syst. Evol. Microbiol.">
        <title>The Global Catalogue of Microorganisms (GCM) 10K type strain sequencing project: providing services to taxonomists for standard genome sequencing and annotation.</title>
        <authorList>
            <consortium name="The Broad Institute Genomics Platform"/>
            <consortium name="The Broad Institute Genome Sequencing Center for Infectious Disease"/>
            <person name="Wu L."/>
            <person name="Ma J."/>
        </authorList>
    </citation>
    <scope>NUCLEOTIDE SEQUENCE [LARGE SCALE GENOMIC DNA]</scope>
    <source>
        <strain evidence="1 2">JCM 16330</strain>
    </source>
</reference>
<dbReference type="EMBL" id="BAAABL010000054">
    <property type="protein sequence ID" value="GAA0304541.1"/>
    <property type="molecule type" value="Genomic_DNA"/>
</dbReference>
<comment type="caution">
    <text evidence="1">The sequence shown here is derived from an EMBL/GenBank/DDBJ whole genome shotgun (WGS) entry which is preliminary data.</text>
</comment>
<accession>A0AAV3S9D0</accession>
<evidence type="ECO:0000313" key="2">
    <source>
        <dbReference type="Proteomes" id="UP001500837"/>
    </source>
</evidence>
<dbReference type="SUPFAM" id="SSF51604">
    <property type="entry name" value="Enolase C-terminal domain-like"/>
    <property type="match status" value="1"/>
</dbReference>
<evidence type="ECO:0000313" key="1">
    <source>
        <dbReference type="EMBL" id="GAA0304541.1"/>
    </source>
</evidence>
<dbReference type="AlphaFoldDB" id="A0AAV3S9D0"/>
<proteinExistence type="predicted"/>
<protein>
    <submittedName>
        <fullName evidence="1">Uncharacterized protein</fullName>
    </submittedName>
</protein>